<dbReference type="GeneID" id="37027333"/>
<dbReference type="Proteomes" id="UP000245884">
    <property type="component" value="Unassembled WGS sequence"/>
</dbReference>
<evidence type="ECO:0000256" key="1">
    <source>
        <dbReference type="ARBA" id="ARBA00006322"/>
    </source>
</evidence>
<dbReference type="PANTHER" id="PTHR31449:SF3">
    <property type="entry name" value="UPF0598 PROTEIN C8ORF82"/>
    <property type="match status" value="1"/>
</dbReference>
<dbReference type="OrthoDB" id="10260024at2759"/>
<evidence type="ECO:0000256" key="2">
    <source>
        <dbReference type="SAM" id="MobiDB-lite"/>
    </source>
</evidence>
<dbReference type="EMBL" id="KZ819663">
    <property type="protein sequence ID" value="PWN29682.1"/>
    <property type="molecule type" value="Genomic_DNA"/>
</dbReference>
<dbReference type="PANTHER" id="PTHR31449">
    <property type="entry name" value="UPF0598 PROTEIN C8ORF82"/>
    <property type="match status" value="1"/>
</dbReference>
<name>A0A316UWS5_9BASI</name>
<dbReference type="InterPro" id="IPR028108">
    <property type="entry name" value="DUF4505"/>
</dbReference>
<comment type="similarity">
    <text evidence="1">Belongs to the UPF0598 family.</text>
</comment>
<organism evidence="3 4">
    <name type="scientific">Jaminaea rosea</name>
    <dbReference type="NCBI Taxonomy" id="1569628"/>
    <lineage>
        <taxon>Eukaryota</taxon>
        <taxon>Fungi</taxon>
        <taxon>Dikarya</taxon>
        <taxon>Basidiomycota</taxon>
        <taxon>Ustilaginomycotina</taxon>
        <taxon>Exobasidiomycetes</taxon>
        <taxon>Microstromatales</taxon>
        <taxon>Microstromatales incertae sedis</taxon>
        <taxon>Jaminaea</taxon>
    </lineage>
</organism>
<feature type="region of interest" description="Disordered" evidence="2">
    <location>
        <begin position="45"/>
        <end position="67"/>
    </location>
</feature>
<evidence type="ECO:0000313" key="3">
    <source>
        <dbReference type="EMBL" id="PWN29682.1"/>
    </source>
</evidence>
<reference evidence="3 4" key="1">
    <citation type="journal article" date="2018" name="Mol. Biol. Evol.">
        <title>Broad Genomic Sampling Reveals a Smut Pathogenic Ancestry of the Fungal Clade Ustilaginomycotina.</title>
        <authorList>
            <person name="Kijpornyongpan T."/>
            <person name="Mondo S.J."/>
            <person name="Barry K."/>
            <person name="Sandor L."/>
            <person name="Lee J."/>
            <person name="Lipzen A."/>
            <person name="Pangilinan J."/>
            <person name="LaButti K."/>
            <person name="Hainaut M."/>
            <person name="Henrissat B."/>
            <person name="Grigoriev I.V."/>
            <person name="Spatafora J.W."/>
            <person name="Aime M.C."/>
        </authorList>
    </citation>
    <scope>NUCLEOTIDE SEQUENCE [LARGE SCALE GENOMIC DNA]</scope>
    <source>
        <strain evidence="3 4">MCA 5214</strain>
    </source>
</reference>
<proteinExistence type="inferred from homology"/>
<accession>A0A316UWS5</accession>
<protein>
    <submittedName>
        <fullName evidence="3">Uncharacterized protein</fullName>
    </submittedName>
</protein>
<gene>
    <name evidence="3" type="ORF">BDZ90DRAFT_230542</name>
</gene>
<dbReference type="AlphaFoldDB" id="A0A316UWS5"/>
<dbReference type="STRING" id="1569628.A0A316UWS5"/>
<sequence length="232" mass="25957">MYRYVVDVHGQLFLYDTVPKNLTSCFKDPRFLNFFFDRVKQSGAAPDAASNGHQQSPPSEWHEDSTFLSSLPSPRQSSILSLAREQGYGWISECQGEWNFVNVDDEHGTPVVFRGLVAPTQESENDQDGGQGSLTWGGDRTMPFQVDKLKVCSQSGYLYHPSPYPGTPSWQRRLERSDSPLASPFGPYSLISSDVVVTHFASDLDVDESGGTVLWQGKRWEVGMLREGDVVR</sequence>
<evidence type="ECO:0000313" key="4">
    <source>
        <dbReference type="Proteomes" id="UP000245884"/>
    </source>
</evidence>
<dbReference type="RefSeq" id="XP_025364294.1">
    <property type="nucleotide sequence ID" value="XM_025505510.1"/>
</dbReference>
<keyword evidence="4" id="KW-1185">Reference proteome</keyword>
<dbReference type="Pfam" id="PF14956">
    <property type="entry name" value="DUF4505"/>
    <property type="match status" value="2"/>
</dbReference>